<gene>
    <name evidence="1" type="ORF">Zm00014a_025617</name>
</gene>
<dbReference type="EMBL" id="NCVQ01000154">
    <property type="protein sequence ID" value="PWZ04545.1"/>
    <property type="molecule type" value="Genomic_DNA"/>
</dbReference>
<proteinExistence type="predicted"/>
<evidence type="ECO:0000313" key="1">
    <source>
        <dbReference type="EMBL" id="PWZ04545.1"/>
    </source>
</evidence>
<comment type="caution">
    <text evidence="1">The sequence shown here is derived from an EMBL/GenBank/DDBJ whole genome shotgun (WGS) entry which is preliminary data.</text>
</comment>
<accession>A0A3L6D7I3</accession>
<name>A0A3L6D7I3_MAIZE</name>
<reference evidence="1 2" key="1">
    <citation type="journal article" date="2018" name="Nat. Genet.">
        <title>Extensive intraspecific gene order and gene structural variations between Mo17 and other maize genomes.</title>
        <authorList>
            <person name="Sun S."/>
            <person name="Zhou Y."/>
            <person name="Chen J."/>
            <person name="Shi J."/>
            <person name="Zhao H."/>
            <person name="Zhao H."/>
            <person name="Song W."/>
            <person name="Zhang M."/>
            <person name="Cui Y."/>
            <person name="Dong X."/>
            <person name="Liu H."/>
            <person name="Ma X."/>
            <person name="Jiao Y."/>
            <person name="Wang B."/>
            <person name="Wei X."/>
            <person name="Stein J.C."/>
            <person name="Glaubitz J.C."/>
            <person name="Lu F."/>
            <person name="Yu G."/>
            <person name="Liang C."/>
            <person name="Fengler K."/>
            <person name="Li B."/>
            <person name="Rafalski A."/>
            <person name="Schnable P.S."/>
            <person name="Ware D.H."/>
            <person name="Buckler E.S."/>
            <person name="Lai J."/>
        </authorList>
    </citation>
    <scope>NUCLEOTIDE SEQUENCE [LARGE SCALE GENOMIC DNA]</scope>
    <source>
        <strain evidence="2">cv. Missouri 17</strain>
        <tissue evidence="1">Seedling</tissue>
    </source>
</reference>
<evidence type="ECO:0000313" key="2">
    <source>
        <dbReference type="Proteomes" id="UP000251960"/>
    </source>
</evidence>
<protein>
    <submittedName>
        <fullName evidence="1">Uncharacterized protein</fullName>
    </submittedName>
</protein>
<sequence>MLRLSGLLPAQRRGRAVDTRGWGALGRHHAVPVAFGGVVAVTQVGLSGWEDRELRAGGGGYLLWFCGCSRWWIDGICWWWRGCAVFGGGRATWWI</sequence>
<organism evidence="1 2">
    <name type="scientific">Zea mays</name>
    <name type="common">Maize</name>
    <dbReference type="NCBI Taxonomy" id="4577"/>
    <lineage>
        <taxon>Eukaryota</taxon>
        <taxon>Viridiplantae</taxon>
        <taxon>Streptophyta</taxon>
        <taxon>Embryophyta</taxon>
        <taxon>Tracheophyta</taxon>
        <taxon>Spermatophyta</taxon>
        <taxon>Magnoliopsida</taxon>
        <taxon>Liliopsida</taxon>
        <taxon>Poales</taxon>
        <taxon>Poaceae</taxon>
        <taxon>PACMAD clade</taxon>
        <taxon>Panicoideae</taxon>
        <taxon>Andropogonodae</taxon>
        <taxon>Andropogoneae</taxon>
        <taxon>Tripsacinae</taxon>
        <taxon>Zea</taxon>
    </lineage>
</organism>
<dbReference type="Proteomes" id="UP000251960">
    <property type="component" value="Unassembled WGS sequence"/>
</dbReference>
<dbReference type="AlphaFoldDB" id="A0A3L6D7I3"/>